<protein>
    <recommendedName>
        <fullName evidence="4">Glycosyltransferase RgtA/B/C/D-like domain-containing protein</fullName>
    </recommendedName>
</protein>
<feature type="transmembrane region" description="Helical" evidence="1">
    <location>
        <begin position="350"/>
        <end position="369"/>
    </location>
</feature>
<evidence type="ECO:0000313" key="2">
    <source>
        <dbReference type="EMBL" id="GAA6114148.1"/>
    </source>
</evidence>
<dbReference type="RefSeq" id="WP_353317525.1">
    <property type="nucleotide sequence ID" value="NZ_BAABVV010000028.1"/>
</dbReference>
<name>A0ABP9ZH86_9LACO</name>
<accession>A0ABP9ZH86</accession>
<organism evidence="2 3">
    <name type="scientific">Apilactobacillus apinorum</name>
    <dbReference type="NCBI Taxonomy" id="1218495"/>
    <lineage>
        <taxon>Bacteria</taxon>
        <taxon>Bacillati</taxon>
        <taxon>Bacillota</taxon>
        <taxon>Bacilli</taxon>
        <taxon>Lactobacillales</taxon>
        <taxon>Lactobacillaceae</taxon>
        <taxon>Apilactobacillus</taxon>
    </lineage>
</organism>
<feature type="transmembrane region" description="Helical" evidence="1">
    <location>
        <begin position="160"/>
        <end position="189"/>
    </location>
</feature>
<keyword evidence="1" id="KW-0812">Transmembrane</keyword>
<feature type="transmembrane region" description="Helical" evidence="1">
    <location>
        <begin position="7"/>
        <end position="27"/>
    </location>
</feature>
<feature type="transmembrane region" description="Helical" evidence="1">
    <location>
        <begin position="131"/>
        <end position="148"/>
    </location>
</feature>
<evidence type="ECO:0000313" key="3">
    <source>
        <dbReference type="Proteomes" id="UP001438112"/>
    </source>
</evidence>
<sequence>MSKKAKLTLGIFLLSIVYMLFFMHPTMWRDESFTMALISHNFGDIIRLDAMDVHPPFYYLALKSFLNVTTFWTDSLFTQVVFARVFSYLVAILTFITLSRTVKNLGVPRSHAIQWIGFFLAPSIMRYSTQIRMYALAALLLALLFNQLQHYDHSHKSGHIVLAVLFASLASYTHYFAAVAAGWMLFLYFIKFQLNRHDTHALLSSIMVFLIMFIPWGVVAYSQVQQVKSTYWIPDVTWGTVSGNFTNLFADVFTENGGSIYAIAFLVLCIYPVIWAYFNMSKQFKIGLTMVISIFILTTLTGIIVSILVKPIYIARYGYPVYAMLIFFVMTIVAQMISRYKARLSNQYSSYLLLTAFTILIGINVGFLATNQFTRYVLPVGNLSQSVQGYQENPNQAIHVNPKQSVNTIVEKIVYIKSINKEVIIKNFDIGHLVGNNNQALFHGVFDNVNVDMYKKQEKGS</sequence>
<evidence type="ECO:0008006" key="4">
    <source>
        <dbReference type="Google" id="ProtNLM"/>
    </source>
</evidence>
<dbReference type="EMBL" id="BAABVV010000028">
    <property type="protein sequence ID" value="GAA6114148.1"/>
    <property type="molecule type" value="Genomic_DNA"/>
</dbReference>
<dbReference type="Proteomes" id="UP001438112">
    <property type="component" value="Unassembled WGS sequence"/>
</dbReference>
<feature type="transmembrane region" description="Helical" evidence="1">
    <location>
        <begin position="290"/>
        <end position="313"/>
    </location>
</feature>
<reference evidence="2 3" key="1">
    <citation type="submission" date="2024-03" db="EMBL/GenBank/DDBJ databases">
        <title>Inconsistent identification of Apilactobacillus kunkeei-related strains obtained by well-developed overall genome related indices.</title>
        <authorList>
            <person name="Maeno S."/>
            <person name="Endo A."/>
        </authorList>
    </citation>
    <scope>NUCLEOTIDE SEQUENCE [LARGE SCALE GENOMIC DNA]</scope>
    <source>
        <strain evidence="2 3">20H-10</strain>
    </source>
</reference>
<feature type="transmembrane region" description="Helical" evidence="1">
    <location>
        <begin position="76"/>
        <end position="98"/>
    </location>
</feature>
<keyword evidence="3" id="KW-1185">Reference proteome</keyword>
<gene>
    <name evidence="2" type="ORF">AP20H10_05110</name>
</gene>
<feature type="transmembrane region" description="Helical" evidence="1">
    <location>
        <begin position="201"/>
        <end position="222"/>
    </location>
</feature>
<evidence type="ECO:0000256" key="1">
    <source>
        <dbReference type="SAM" id="Phobius"/>
    </source>
</evidence>
<proteinExistence type="predicted"/>
<feature type="transmembrane region" description="Helical" evidence="1">
    <location>
        <begin position="258"/>
        <end position="278"/>
    </location>
</feature>
<keyword evidence="1" id="KW-1133">Transmembrane helix</keyword>
<feature type="transmembrane region" description="Helical" evidence="1">
    <location>
        <begin position="319"/>
        <end position="338"/>
    </location>
</feature>
<keyword evidence="1" id="KW-0472">Membrane</keyword>
<comment type="caution">
    <text evidence="2">The sequence shown here is derived from an EMBL/GenBank/DDBJ whole genome shotgun (WGS) entry which is preliminary data.</text>
</comment>